<dbReference type="SUPFAM" id="SSF103473">
    <property type="entry name" value="MFS general substrate transporter"/>
    <property type="match status" value="1"/>
</dbReference>
<feature type="non-terminal residue" evidence="11">
    <location>
        <position position="536"/>
    </location>
</feature>
<keyword evidence="8" id="KW-0325">Glycoprotein</keyword>
<feature type="transmembrane region" description="Helical" evidence="9">
    <location>
        <begin position="150"/>
        <end position="171"/>
    </location>
</feature>
<evidence type="ECO:0000256" key="3">
    <source>
        <dbReference type="ARBA" id="ARBA00022475"/>
    </source>
</evidence>
<keyword evidence="6 9" id="KW-1133">Transmembrane helix</keyword>
<evidence type="ECO:0000256" key="6">
    <source>
        <dbReference type="ARBA" id="ARBA00022989"/>
    </source>
</evidence>
<evidence type="ECO:0000313" key="11">
    <source>
        <dbReference type="EMBL" id="CAD1468864.1"/>
    </source>
</evidence>
<evidence type="ECO:0000256" key="4">
    <source>
        <dbReference type="ARBA" id="ARBA00022597"/>
    </source>
</evidence>
<dbReference type="PROSITE" id="PS50850">
    <property type="entry name" value="MFS"/>
    <property type="match status" value="1"/>
</dbReference>
<feature type="transmembrane region" description="Helical" evidence="9">
    <location>
        <begin position="365"/>
        <end position="389"/>
    </location>
</feature>
<feature type="domain" description="Major facilitator superfamily (MFS) profile" evidence="10">
    <location>
        <begin position="1"/>
        <end position="456"/>
    </location>
</feature>
<feature type="transmembrane region" description="Helical" evidence="9">
    <location>
        <begin position="37"/>
        <end position="60"/>
    </location>
</feature>
<evidence type="ECO:0000256" key="1">
    <source>
        <dbReference type="ARBA" id="ARBA00004651"/>
    </source>
</evidence>
<evidence type="ECO:0000256" key="8">
    <source>
        <dbReference type="ARBA" id="ARBA00023180"/>
    </source>
</evidence>
<keyword evidence="4" id="KW-0762">Sugar transport</keyword>
<dbReference type="OrthoDB" id="6612291at2759"/>
<keyword evidence="5 9" id="KW-0812">Transmembrane</keyword>
<keyword evidence="7 9" id="KW-0472">Membrane</keyword>
<dbReference type="AlphaFoldDB" id="A0A6V7GX20"/>
<dbReference type="PANTHER" id="PTHR48021:SF1">
    <property type="entry name" value="GH07001P-RELATED"/>
    <property type="match status" value="1"/>
</dbReference>
<organism evidence="11 12">
    <name type="scientific">Heterotrigona itama</name>
    <dbReference type="NCBI Taxonomy" id="395501"/>
    <lineage>
        <taxon>Eukaryota</taxon>
        <taxon>Metazoa</taxon>
        <taxon>Ecdysozoa</taxon>
        <taxon>Arthropoda</taxon>
        <taxon>Hexapoda</taxon>
        <taxon>Insecta</taxon>
        <taxon>Pterygota</taxon>
        <taxon>Neoptera</taxon>
        <taxon>Endopterygota</taxon>
        <taxon>Hymenoptera</taxon>
        <taxon>Apocrita</taxon>
        <taxon>Aculeata</taxon>
        <taxon>Apoidea</taxon>
        <taxon>Anthophila</taxon>
        <taxon>Apidae</taxon>
        <taxon>Heterotrigona</taxon>
    </lineage>
</organism>
<protein>
    <recommendedName>
        <fullName evidence="10">Major facilitator superfamily (MFS) profile domain-containing protein</fullName>
    </recommendedName>
</protein>
<comment type="subcellular location">
    <subcellularLocation>
        <location evidence="1">Cell membrane</location>
        <topology evidence="1">Multi-pass membrane protein</topology>
    </subcellularLocation>
</comment>
<dbReference type="InterPro" id="IPR003663">
    <property type="entry name" value="Sugar/inositol_transpt"/>
</dbReference>
<name>A0A6V7GX20_9HYME</name>
<dbReference type="PANTHER" id="PTHR48021">
    <property type="match status" value="1"/>
</dbReference>
<dbReference type="InterPro" id="IPR005828">
    <property type="entry name" value="MFS_sugar_transport-like"/>
</dbReference>
<evidence type="ECO:0000313" key="12">
    <source>
        <dbReference type="Proteomes" id="UP000752696"/>
    </source>
</evidence>
<dbReference type="InterPro" id="IPR050549">
    <property type="entry name" value="MFS_Trehalose_Transporter"/>
</dbReference>
<keyword evidence="3" id="KW-1003">Cell membrane</keyword>
<dbReference type="Pfam" id="PF00083">
    <property type="entry name" value="Sugar_tr"/>
    <property type="match status" value="1"/>
</dbReference>
<dbReference type="GO" id="GO:0022857">
    <property type="term" value="F:transmembrane transporter activity"/>
    <property type="evidence" value="ECO:0007669"/>
    <property type="project" value="InterPro"/>
</dbReference>
<keyword evidence="12" id="KW-1185">Reference proteome</keyword>
<dbReference type="PROSITE" id="PS00217">
    <property type="entry name" value="SUGAR_TRANSPORT_2"/>
    <property type="match status" value="1"/>
</dbReference>
<dbReference type="PRINTS" id="PR00171">
    <property type="entry name" value="SUGRTRNSPORT"/>
</dbReference>
<feature type="non-terminal residue" evidence="11">
    <location>
        <position position="1"/>
    </location>
</feature>
<dbReference type="InterPro" id="IPR020846">
    <property type="entry name" value="MFS_dom"/>
</dbReference>
<feature type="transmembrane region" description="Helical" evidence="9">
    <location>
        <begin position="401"/>
        <end position="421"/>
    </location>
</feature>
<feature type="transmembrane region" description="Helical" evidence="9">
    <location>
        <begin position="126"/>
        <end position="144"/>
    </location>
</feature>
<dbReference type="Proteomes" id="UP000752696">
    <property type="component" value="Unassembled WGS sequence"/>
</dbReference>
<feature type="transmembrane region" description="Helical" evidence="9">
    <location>
        <begin position="91"/>
        <end position="114"/>
    </location>
</feature>
<gene>
    <name evidence="11" type="ORF">MHI_LOCUS77141</name>
</gene>
<evidence type="ECO:0000259" key="10">
    <source>
        <dbReference type="PROSITE" id="PS50850"/>
    </source>
</evidence>
<evidence type="ECO:0000256" key="9">
    <source>
        <dbReference type="SAM" id="Phobius"/>
    </source>
</evidence>
<sequence>NISSFSFGTMIGWQSPTMPQLQSENPPVGNRPMTKEAASWLTGIMCLTAALTSLIIGAIVNRFGHKVTGYLIALAHCTTWLFIIFATQHTYLFIGLFFSGISGGMTLFSVPLYVSEIASDGIRGMLGSLMVFVLNGGILFGYVLGALLPYQWYSITMFAFPLFYIATFPFLPESPVYLVRNNRINEASRQAQAISSLSSSFNRPIAYTHNTRNFRTTSLTWLRSGQKLLVEQEMLRLQQEAKEINVSGPLTNKLSELFRDRATIKGLCITLGMFCGQQLAGIFIMISYTETIFKMSGSSLSPNDSAIIVGMIQVFGSWLSTTLMERAGRRPLFLISCLGMGTCHCVLGVFCYLQTLGYDVSQFSWISIIALSVFMITYGLGMGPGPYVISSEILSRDVSSLVVTLGMFTAWAIAFIVVKLFPTVVDFLGIHGCFFLLGTFCAITFAFIYILVPETKGLPRQVILDRLNGVSSSSNSTQYVSSQEFNEKDVSLTRTSLRTFQSRNIVSKYLIVRSEHTCAGIYAGNETNKRETVCLL</sequence>
<keyword evidence="2" id="KW-0813">Transport</keyword>
<dbReference type="GO" id="GO:0005886">
    <property type="term" value="C:plasma membrane"/>
    <property type="evidence" value="ECO:0007669"/>
    <property type="project" value="UniProtKB-SubCell"/>
</dbReference>
<feature type="transmembrane region" description="Helical" evidence="9">
    <location>
        <begin position="67"/>
        <end position="85"/>
    </location>
</feature>
<feature type="transmembrane region" description="Helical" evidence="9">
    <location>
        <begin position="306"/>
        <end position="324"/>
    </location>
</feature>
<feature type="transmembrane region" description="Helical" evidence="9">
    <location>
        <begin position="267"/>
        <end position="286"/>
    </location>
</feature>
<accession>A0A6V7GX20</accession>
<proteinExistence type="predicted"/>
<dbReference type="InterPro" id="IPR036259">
    <property type="entry name" value="MFS_trans_sf"/>
</dbReference>
<evidence type="ECO:0000256" key="2">
    <source>
        <dbReference type="ARBA" id="ARBA00022448"/>
    </source>
</evidence>
<evidence type="ECO:0000256" key="5">
    <source>
        <dbReference type="ARBA" id="ARBA00022692"/>
    </source>
</evidence>
<dbReference type="FunFam" id="1.20.1250.20:FF:000218">
    <property type="entry name" value="facilitated trehalose transporter Tret1"/>
    <property type="match status" value="1"/>
</dbReference>
<dbReference type="Gene3D" id="1.20.1250.20">
    <property type="entry name" value="MFS general substrate transporter like domains"/>
    <property type="match status" value="1"/>
</dbReference>
<feature type="transmembrane region" description="Helical" evidence="9">
    <location>
        <begin position="331"/>
        <end position="353"/>
    </location>
</feature>
<evidence type="ECO:0000256" key="7">
    <source>
        <dbReference type="ARBA" id="ARBA00023136"/>
    </source>
</evidence>
<dbReference type="EMBL" id="CAJDYZ010001433">
    <property type="protein sequence ID" value="CAD1468864.1"/>
    <property type="molecule type" value="Genomic_DNA"/>
</dbReference>
<dbReference type="InterPro" id="IPR005829">
    <property type="entry name" value="Sugar_transporter_CS"/>
</dbReference>
<reference evidence="11" key="1">
    <citation type="submission" date="2020-07" db="EMBL/GenBank/DDBJ databases">
        <authorList>
            <person name="Nazaruddin N."/>
        </authorList>
    </citation>
    <scope>NUCLEOTIDE SEQUENCE</scope>
</reference>
<comment type="caution">
    <text evidence="11">The sequence shown here is derived from an EMBL/GenBank/DDBJ whole genome shotgun (WGS) entry which is preliminary data.</text>
</comment>
<feature type="transmembrane region" description="Helical" evidence="9">
    <location>
        <begin position="427"/>
        <end position="452"/>
    </location>
</feature>